<dbReference type="InterPro" id="IPR010371">
    <property type="entry name" value="YBR137W-like"/>
</dbReference>
<dbReference type="Proteomes" id="UP000254764">
    <property type="component" value="Unassembled WGS sequence"/>
</dbReference>
<proteinExistence type="predicted"/>
<dbReference type="SUPFAM" id="SSF143744">
    <property type="entry name" value="GlcG-like"/>
    <property type="match status" value="1"/>
</dbReference>
<dbReference type="PANTHER" id="PTHR28255">
    <property type="match status" value="1"/>
</dbReference>
<keyword evidence="2" id="KW-1185">Reference proteome</keyword>
<evidence type="ECO:0000313" key="2">
    <source>
        <dbReference type="Proteomes" id="UP000254764"/>
    </source>
</evidence>
<reference evidence="2" key="1">
    <citation type="submission" date="2018-07" db="EMBL/GenBank/DDBJ databases">
        <authorList>
            <person name="Peiro R."/>
            <person name="Begona"/>
            <person name="Cbmso G."/>
            <person name="Lopez M."/>
            <person name="Gonzalez S."/>
        </authorList>
    </citation>
    <scope>NUCLEOTIDE SEQUENCE [LARGE SCALE GENOMIC DNA]</scope>
</reference>
<evidence type="ECO:0000313" key="1">
    <source>
        <dbReference type="EMBL" id="SSC64522.1"/>
    </source>
</evidence>
<dbReference type="Pfam" id="PF03928">
    <property type="entry name" value="HbpS-like"/>
    <property type="match status" value="1"/>
</dbReference>
<dbReference type="STRING" id="1336235.GCA_000518785_00730"/>
<dbReference type="PANTHER" id="PTHR28255:SF1">
    <property type="entry name" value="UPF0303 PROTEIN YBR137W"/>
    <property type="match status" value="1"/>
</dbReference>
<dbReference type="Gene3D" id="3.30.450.150">
    <property type="entry name" value="Haem-degrading domain"/>
    <property type="match status" value="1"/>
</dbReference>
<sequence length="158" mass="17237">MTHDRTLLDTLADQEEALVFKGFDEITAIEIGGHLMRAARAGDLPVVINIRTADRVLFHAALPGSSPDNDEWARRKSNVALRFHKSSMRVGENYRLKGREICAELGLDPIDYASHGGSFPVRVAGTGVVAAITVSGLASEDDHGLIIRVLEDYLAEEQ</sequence>
<dbReference type="NCBIfam" id="NF002696">
    <property type="entry name" value="PRK02487.1-5"/>
    <property type="match status" value="1"/>
</dbReference>
<dbReference type="RefSeq" id="WP_115671694.1">
    <property type="nucleotide sequence ID" value="NZ_UEYP01000011.1"/>
</dbReference>
<dbReference type="EMBL" id="UEYP01000011">
    <property type="protein sequence ID" value="SSC64522.1"/>
    <property type="molecule type" value="Genomic_DNA"/>
</dbReference>
<protein>
    <submittedName>
        <fullName evidence="1">Uncharacterized protein</fullName>
    </submittedName>
</protein>
<dbReference type="OrthoDB" id="9815315at2"/>
<accession>A0A376A9R1</accession>
<name>A0A376A9R1_9HYPH</name>
<organism evidence="1 2">
    <name type="scientific">Ciceribacter selenitireducens ATCC BAA-1503</name>
    <dbReference type="NCBI Taxonomy" id="1336235"/>
    <lineage>
        <taxon>Bacteria</taxon>
        <taxon>Pseudomonadati</taxon>
        <taxon>Pseudomonadota</taxon>
        <taxon>Alphaproteobacteria</taxon>
        <taxon>Hyphomicrobiales</taxon>
        <taxon>Rhizobiaceae</taxon>
        <taxon>Ciceribacter</taxon>
    </lineage>
</organism>
<dbReference type="InterPro" id="IPR005624">
    <property type="entry name" value="PduO/GlcC-like"/>
</dbReference>
<dbReference type="PIRSF" id="PIRSF008757">
    <property type="entry name" value="UCP008757"/>
    <property type="match status" value="1"/>
</dbReference>
<dbReference type="AlphaFoldDB" id="A0A376A9R1"/>
<gene>
    <name evidence="1" type="ORF">RHIZ70_230</name>
</gene>
<dbReference type="InterPro" id="IPR038084">
    <property type="entry name" value="PduO/GlcC-like_sf"/>
</dbReference>